<keyword evidence="3" id="KW-1185">Reference proteome</keyword>
<dbReference type="GO" id="GO:0016787">
    <property type="term" value="F:hydrolase activity"/>
    <property type="evidence" value="ECO:0007669"/>
    <property type="project" value="UniProtKB-KW"/>
</dbReference>
<proteinExistence type="predicted"/>
<dbReference type="Gene3D" id="3.40.50.300">
    <property type="entry name" value="P-loop containing nucleotide triphosphate hydrolases"/>
    <property type="match status" value="1"/>
</dbReference>
<accession>A0A6V8LSR8</accession>
<reference evidence="2 3" key="2">
    <citation type="submission" date="2020-05" db="EMBL/GenBank/DDBJ databases">
        <title>Draft genome sequence of Desulfovibrio sp. strainFSS-1.</title>
        <authorList>
            <person name="Shimoshige H."/>
            <person name="Kobayashi H."/>
            <person name="Maekawa T."/>
        </authorList>
    </citation>
    <scope>NUCLEOTIDE SEQUENCE [LARGE SCALE GENOMIC DNA]</scope>
    <source>
        <strain evidence="2 3">SIID29052-01</strain>
    </source>
</reference>
<dbReference type="InterPro" id="IPR050678">
    <property type="entry name" value="DNA_Partitioning_ATPase"/>
</dbReference>
<dbReference type="PIRSF" id="PIRSF009320">
    <property type="entry name" value="Nuc_binding_HP_1000"/>
    <property type="match status" value="1"/>
</dbReference>
<dbReference type="SUPFAM" id="SSF52540">
    <property type="entry name" value="P-loop containing nucleoside triphosphate hydrolases"/>
    <property type="match status" value="1"/>
</dbReference>
<dbReference type="PANTHER" id="PTHR13696:SF52">
    <property type="entry name" value="PARA FAMILY PROTEIN CT_582"/>
    <property type="match status" value="1"/>
</dbReference>
<keyword evidence="2" id="KW-0378">Hydrolase</keyword>
<dbReference type="EMBL" id="BLTE01000018">
    <property type="protein sequence ID" value="GFK95522.1"/>
    <property type="molecule type" value="Genomic_DNA"/>
</dbReference>
<name>A0A6V8LSR8_9BACT</name>
<reference evidence="2 3" key="1">
    <citation type="submission" date="2020-04" db="EMBL/GenBank/DDBJ databases">
        <authorList>
            <consortium name="Desulfovibrio sp. FSS-1 genome sequencing consortium"/>
            <person name="Shimoshige H."/>
            <person name="Kobayashi H."/>
            <person name="Maekawa T."/>
        </authorList>
    </citation>
    <scope>NUCLEOTIDE SEQUENCE [LARGE SCALE GENOMIC DNA]</scope>
    <source>
        <strain evidence="2 3">SIID29052-01</strain>
    </source>
</reference>
<dbReference type="PANTHER" id="PTHR13696">
    <property type="entry name" value="P-LOOP CONTAINING NUCLEOSIDE TRIPHOSPHATE HYDROLASE"/>
    <property type="match status" value="1"/>
</dbReference>
<dbReference type="CDD" id="cd02042">
    <property type="entry name" value="ParAB_family"/>
    <property type="match status" value="1"/>
</dbReference>
<dbReference type="FunFam" id="3.40.50.300:FF:000285">
    <property type="entry name" value="Sporulation initiation inhibitor Soj"/>
    <property type="match status" value="1"/>
</dbReference>
<dbReference type="Pfam" id="PF13614">
    <property type="entry name" value="AAA_31"/>
    <property type="match status" value="1"/>
</dbReference>
<comment type="caution">
    <text evidence="2">The sequence shown here is derived from an EMBL/GenBank/DDBJ whole genome shotgun (WGS) entry which is preliminary data.</text>
</comment>
<dbReference type="InterPro" id="IPR027417">
    <property type="entry name" value="P-loop_NTPase"/>
</dbReference>
<dbReference type="Proteomes" id="UP000494245">
    <property type="component" value="Unassembled WGS sequence"/>
</dbReference>
<evidence type="ECO:0000313" key="2">
    <source>
        <dbReference type="EMBL" id="GFK95522.1"/>
    </source>
</evidence>
<protein>
    <submittedName>
        <fullName evidence="2">Sporulation initiation inhibitor protein Soj</fullName>
        <ecNumber evidence="2">3.6.-.-</ecNumber>
    </submittedName>
</protein>
<evidence type="ECO:0000313" key="3">
    <source>
        <dbReference type="Proteomes" id="UP000494245"/>
    </source>
</evidence>
<dbReference type="EC" id="3.6.-.-" evidence="2"/>
<gene>
    <name evidence="2" type="primary">soj_3</name>
    <name evidence="2" type="ORF">NNJEOMEG_03388</name>
</gene>
<organism evidence="2 3">
    <name type="scientific">Fundidesulfovibrio magnetotacticus</name>
    <dbReference type="NCBI Taxonomy" id="2730080"/>
    <lineage>
        <taxon>Bacteria</taxon>
        <taxon>Pseudomonadati</taxon>
        <taxon>Thermodesulfobacteriota</taxon>
        <taxon>Desulfovibrionia</taxon>
        <taxon>Desulfovibrionales</taxon>
        <taxon>Desulfovibrionaceae</taxon>
        <taxon>Fundidesulfovibrio</taxon>
    </lineage>
</organism>
<dbReference type="AlphaFoldDB" id="A0A6V8LSR8"/>
<evidence type="ECO:0000259" key="1">
    <source>
        <dbReference type="Pfam" id="PF13614"/>
    </source>
</evidence>
<feature type="domain" description="AAA" evidence="1">
    <location>
        <begin position="14"/>
        <end position="184"/>
    </location>
</feature>
<sequence length="265" mass="28629">MPSSCTGDEVGCSVLAVANQKGGVGKTTTALTLGAALTRMGRRTLVMDLDPHGCASVHLGHFPENVPVSAYDLLLTEGFDAGLWGRALIRGAEGRMDMVASNVRLSELDIDLKGRENKGLLLKKLLGEAASDYDFVILDCPPNMGVLLVNAMVASNLLIIPIQTDFLALHGLRLIFDSIRLLNKVLPRPVAWRALATMFDRRAGACRRVLHLLRGKLGPKLFETVIDMDTQFREASASGGVIYDIAPDSRGAREYMALAKEIVTS</sequence>
<dbReference type="InterPro" id="IPR025669">
    <property type="entry name" value="AAA_dom"/>
</dbReference>